<dbReference type="Pfam" id="PF04464">
    <property type="entry name" value="Glyphos_transf"/>
    <property type="match status" value="1"/>
</dbReference>
<proteinExistence type="predicted"/>
<dbReference type="InterPro" id="IPR043148">
    <property type="entry name" value="TagF_C"/>
</dbReference>
<protein>
    <submittedName>
        <fullName evidence="1">CDP-glycerol:poly(Glycerophosphate) glycerophosphotransferase (YidC, spoIIIJ, OXA1)</fullName>
    </submittedName>
</protein>
<dbReference type="AlphaFoldDB" id="A0A075HNX1"/>
<sequence length="203" mass="23218">MQNTSVRKNVSNNKVVLIAPSWGHNGLIETKGQEIVHILLDSGFNVILRPHPMTIKKSNKVIQKIEKEFKDNLNFKLETDIRNTESFFLCDCMISDWSGVAIEYAFAFEKPIFYVDTPQKINNPECDQIDLIPLEEKLRSQIGEVISLSELSLIPSKINQFLQSQNKFKEKIQKSRKETVFNVGNSGEQGAKYLLELKKSLES</sequence>
<evidence type="ECO:0000313" key="1">
    <source>
        <dbReference type="EMBL" id="AIF18121.1"/>
    </source>
</evidence>
<name>A0A075HNX1_9ARCH</name>
<accession>A0A075HNX1</accession>
<reference evidence="1" key="1">
    <citation type="journal article" date="2014" name="Genome Biol. Evol.">
        <title>Pangenome evidence for extensive interdomain horizontal transfer affecting lineage core and shell genes in uncultured planktonic thaumarchaeota and euryarchaeota.</title>
        <authorList>
            <person name="Deschamps P."/>
            <person name="Zivanovic Y."/>
            <person name="Moreira D."/>
            <person name="Rodriguez-Valera F."/>
            <person name="Lopez-Garcia P."/>
        </authorList>
    </citation>
    <scope>NUCLEOTIDE SEQUENCE</scope>
</reference>
<dbReference type="EMBL" id="KF901102">
    <property type="protein sequence ID" value="AIF18121.1"/>
    <property type="molecule type" value="Genomic_DNA"/>
</dbReference>
<keyword evidence="1" id="KW-0808">Transferase</keyword>
<dbReference type="GO" id="GO:0016020">
    <property type="term" value="C:membrane"/>
    <property type="evidence" value="ECO:0007669"/>
    <property type="project" value="InterPro"/>
</dbReference>
<organism evidence="1">
    <name type="scientific">uncultured marine thaumarchaeote KM3_82_A11</name>
    <dbReference type="NCBI Taxonomy" id="1456301"/>
    <lineage>
        <taxon>Archaea</taxon>
        <taxon>Nitrososphaerota</taxon>
        <taxon>environmental samples</taxon>
    </lineage>
</organism>
<dbReference type="GO" id="GO:0047355">
    <property type="term" value="F:CDP-glycerol glycerophosphotransferase activity"/>
    <property type="evidence" value="ECO:0007669"/>
    <property type="project" value="InterPro"/>
</dbReference>
<dbReference type="InterPro" id="IPR007554">
    <property type="entry name" value="Glycerophosphate_synth"/>
</dbReference>
<gene>
    <name evidence="1" type="primary">OXA1</name>
    <name evidence="1" type="synonym">spoIIIJ</name>
    <name evidence="1" type="synonym">yidC</name>
</gene>
<dbReference type="Gene3D" id="3.40.50.12580">
    <property type="match status" value="1"/>
</dbReference>